<feature type="signal peptide" evidence="1">
    <location>
        <begin position="1"/>
        <end position="25"/>
    </location>
</feature>
<evidence type="ECO:0000256" key="1">
    <source>
        <dbReference type="SAM" id="SignalP"/>
    </source>
</evidence>
<evidence type="ECO:0000313" key="2">
    <source>
        <dbReference type="EMBL" id="KHN83963.1"/>
    </source>
</evidence>
<gene>
    <name evidence="2" type="ORF">Tcan_09102</name>
</gene>
<dbReference type="Proteomes" id="UP000031036">
    <property type="component" value="Unassembled WGS sequence"/>
</dbReference>
<reference evidence="2 3" key="1">
    <citation type="submission" date="2014-11" db="EMBL/GenBank/DDBJ databases">
        <title>Genetic blueprint of the zoonotic pathogen Toxocara canis.</title>
        <authorList>
            <person name="Zhu X.-Q."/>
            <person name="Korhonen P.K."/>
            <person name="Cai H."/>
            <person name="Young N.D."/>
            <person name="Nejsum P."/>
            <person name="von Samson-Himmelstjerna G."/>
            <person name="Boag P.R."/>
            <person name="Tan P."/>
            <person name="Li Q."/>
            <person name="Min J."/>
            <person name="Yang Y."/>
            <person name="Wang X."/>
            <person name="Fang X."/>
            <person name="Hall R.S."/>
            <person name="Hofmann A."/>
            <person name="Sternberg P.W."/>
            <person name="Jex A.R."/>
            <person name="Gasser R.B."/>
        </authorList>
    </citation>
    <scope>NUCLEOTIDE SEQUENCE [LARGE SCALE GENOMIC DNA]</scope>
    <source>
        <strain evidence="2">PN_DK_2014</strain>
    </source>
</reference>
<keyword evidence="3" id="KW-1185">Reference proteome</keyword>
<evidence type="ECO:0000313" key="3">
    <source>
        <dbReference type="Proteomes" id="UP000031036"/>
    </source>
</evidence>
<proteinExistence type="predicted"/>
<feature type="chain" id="PRO_5002078523" description="Ig-like domain-containing protein" evidence="1">
    <location>
        <begin position="26"/>
        <end position="214"/>
    </location>
</feature>
<dbReference type="EMBL" id="JPKZ01001098">
    <property type="protein sequence ID" value="KHN83963.1"/>
    <property type="molecule type" value="Genomic_DNA"/>
</dbReference>
<organism evidence="2 3">
    <name type="scientific">Toxocara canis</name>
    <name type="common">Canine roundworm</name>
    <dbReference type="NCBI Taxonomy" id="6265"/>
    <lineage>
        <taxon>Eukaryota</taxon>
        <taxon>Metazoa</taxon>
        <taxon>Ecdysozoa</taxon>
        <taxon>Nematoda</taxon>
        <taxon>Chromadorea</taxon>
        <taxon>Rhabditida</taxon>
        <taxon>Spirurina</taxon>
        <taxon>Ascaridomorpha</taxon>
        <taxon>Ascaridoidea</taxon>
        <taxon>Toxocaridae</taxon>
        <taxon>Toxocara</taxon>
    </lineage>
</organism>
<comment type="caution">
    <text evidence="2">The sequence shown here is derived from an EMBL/GenBank/DDBJ whole genome shotgun (WGS) entry which is preliminary data.</text>
</comment>
<accession>A0A0B2VQS1</accession>
<protein>
    <recommendedName>
        <fullName evidence="4">Ig-like domain-containing protein</fullName>
    </recommendedName>
</protein>
<keyword evidence="1" id="KW-0732">Signal</keyword>
<name>A0A0B2VQS1_TOXCA</name>
<dbReference type="AlphaFoldDB" id="A0A0B2VQS1"/>
<evidence type="ECO:0008006" key="4">
    <source>
        <dbReference type="Google" id="ProtNLM"/>
    </source>
</evidence>
<sequence length="214" mass="23480">MVGAALGVLLFVQLLAAGFAPTVLAKVKSLGRSLGTMVHGHEAHTKKESSNTSIRIIPQGETFLCAVKGQEPVLKSLGRSLGTMVHGHEAHTKKESSNTSIRIIPQGETFLCAVKGQEPVRDTFCYFWMELGQKGHAFSETGWNGDDDHDSEGYVRENIRSTCSQLPKHLTISGITHIAHELFVFIFSVPLLDCIFYAAAYNSQWYDRPSASIC</sequence>